<name>A0A5J4W9B8_9EUKA</name>
<accession>A0A5J4W9B8</accession>
<dbReference type="Proteomes" id="UP000324800">
    <property type="component" value="Unassembled WGS sequence"/>
</dbReference>
<proteinExistence type="predicted"/>
<dbReference type="EMBL" id="SNRW01002941">
    <property type="protein sequence ID" value="KAA6391256.1"/>
    <property type="molecule type" value="Genomic_DNA"/>
</dbReference>
<comment type="caution">
    <text evidence="1">The sequence shown here is derived from an EMBL/GenBank/DDBJ whole genome shotgun (WGS) entry which is preliminary data.</text>
</comment>
<protein>
    <submittedName>
        <fullName evidence="1">Uncharacterized protein</fullName>
    </submittedName>
</protein>
<evidence type="ECO:0000313" key="1">
    <source>
        <dbReference type="EMBL" id="KAA6391256.1"/>
    </source>
</evidence>
<evidence type="ECO:0000313" key="2">
    <source>
        <dbReference type="Proteomes" id="UP000324800"/>
    </source>
</evidence>
<organism evidence="1 2">
    <name type="scientific">Streblomastix strix</name>
    <dbReference type="NCBI Taxonomy" id="222440"/>
    <lineage>
        <taxon>Eukaryota</taxon>
        <taxon>Metamonada</taxon>
        <taxon>Preaxostyla</taxon>
        <taxon>Oxymonadida</taxon>
        <taxon>Streblomastigidae</taxon>
        <taxon>Streblomastix</taxon>
    </lineage>
</organism>
<sequence>MLLSAYKDPQGMISLIRIKRFILRSCEQQFIELIKAGLIQLLYEIVKKSFDNDDLEAELTLYGEIIELLINQQPNIKHIIVFESKLIDDILIIINSIHFTTAKEKLLKIFLAIIQPLDFEQKQKLFKKSVIQQLAYISQPNEYDVYNTALLITKEIIDAGFEGLKEGEQHPYLKQLIKDRIMTKQFSIQFVGLFKAFPLPPIIGRDLTTSIKQLFANINDLALLAECPGVFF</sequence>
<reference evidence="1 2" key="1">
    <citation type="submission" date="2019-03" db="EMBL/GenBank/DDBJ databases">
        <title>Single cell metagenomics reveals metabolic interactions within the superorganism composed of flagellate Streblomastix strix and complex community of Bacteroidetes bacteria on its surface.</title>
        <authorList>
            <person name="Treitli S.C."/>
            <person name="Kolisko M."/>
            <person name="Husnik F."/>
            <person name="Keeling P."/>
            <person name="Hampl V."/>
        </authorList>
    </citation>
    <scope>NUCLEOTIDE SEQUENCE [LARGE SCALE GENOMIC DNA]</scope>
    <source>
        <strain evidence="1">ST1C</strain>
    </source>
</reference>
<gene>
    <name evidence="1" type="ORF">EZS28_013216</name>
</gene>
<dbReference type="AlphaFoldDB" id="A0A5J4W9B8"/>